<reference evidence="2" key="1">
    <citation type="submission" date="2020-02" db="EMBL/GenBank/DDBJ databases">
        <authorList>
            <person name="Meier V. D."/>
        </authorList>
    </citation>
    <scope>NUCLEOTIDE SEQUENCE</scope>
    <source>
        <strain evidence="2">AVDCRST_MAG33</strain>
    </source>
</reference>
<evidence type="ECO:0000256" key="1">
    <source>
        <dbReference type="SAM" id="MobiDB-lite"/>
    </source>
</evidence>
<gene>
    <name evidence="2" type="ORF">AVDCRST_MAG33-3197</name>
</gene>
<protein>
    <submittedName>
        <fullName evidence="2">Uncharacterized protein</fullName>
    </submittedName>
</protein>
<sequence>DQQEHHPQRGGRRGSGPRDRSPVDRGRPTQPCRHPVRLAWPSCGRHDQGTPPSPRSDRRRLLRG</sequence>
<dbReference type="AlphaFoldDB" id="A0A6J4VIZ2"/>
<accession>A0A6J4VIZ2</accession>
<dbReference type="EMBL" id="CADCWK010000406">
    <property type="protein sequence ID" value="CAA9577315.1"/>
    <property type="molecule type" value="Genomic_DNA"/>
</dbReference>
<organism evidence="2">
    <name type="scientific">uncultured Thermomicrobiales bacterium</name>
    <dbReference type="NCBI Taxonomy" id="1645740"/>
    <lineage>
        <taxon>Bacteria</taxon>
        <taxon>Pseudomonadati</taxon>
        <taxon>Thermomicrobiota</taxon>
        <taxon>Thermomicrobia</taxon>
        <taxon>Thermomicrobiales</taxon>
        <taxon>environmental samples</taxon>
    </lineage>
</organism>
<proteinExistence type="predicted"/>
<feature type="compositionally biased region" description="Basic and acidic residues" evidence="1">
    <location>
        <begin position="16"/>
        <end position="27"/>
    </location>
</feature>
<name>A0A6J4VIZ2_9BACT</name>
<feature type="non-terminal residue" evidence="2">
    <location>
        <position position="1"/>
    </location>
</feature>
<evidence type="ECO:0000313" key="2">
    <source>
        <dbReference type="EMBL" id="CAA9577315.1"/>
    </source>
</evidence>
<feature type="non-terminal residue" evidence="2">
    <location>
        <position position="64"/>
    </location>
</feature>
<feature type="region of interest" description="Disordered" evidence="1">
    <location>
        <begin position="1"/>
        <end position="64"/>
    </location>
</feature>